<dbReference type="Proteomes" id="UP000094023">
    <property type="component" value="Unassembled WGS sequence"/>
</dbReference>
<accession>A0A198G2H1</accession>
<dbReference type="STRING" id="1354337.M983_1452"/>
<evidence type="ECO:0000259" key="2">
    <source>
        <dbReference type="SMART" id="SM00912"/>
    </source>
</evidence>
<evidence type="ECO:0000256" key="1">
    <source>
        <dbReference type="SAM" id="SignalP"/>
    </source>
</evidence>
<organism evidence="3 4">
    <name type="scientific">Proteus myxofaciens ATCC 19692</name>
    <dbReference type="NCBI Taxonomy" id="1354337"/>
    <lineage>
        <taxon>Bacteria</taxon>
        <taxon>Pseudomonadati</taxon>
        <taxon>Pseudomonadota</taxon>
        <taxon>Gammaproteobacteria</taxon>
        <taxon>Enterobacterales</taxon>
        <taxon>Morganellaceae</taxon>
        <taxon>Proteus</taxon>
    </lineage>
</organism>
<proteinExistence type="predicted"/>
<dbReference type="InterPro" id="IPR011050">
    <property type="entry name" value="Pectin_lyase_fold/virulence"/>
</dbReference>
<feature type="domain" description="Filamentous haemagglutinin FhaB/tRNA nuclease CdiA-like TPS" evidence="2">
    <location>
        <begin position="40"/>
        <end position="141"/>
    </location>
</feature>
<feature type="chain" id="PRO_5008278879" description="Filamentous haemagglutinin FhaB/tRNA nuclease CdiA-like TPS domain-containing protein" evidence="1">
    <location>
        <begin position="28"/>
        <end position="589"/>
    </location>
</feature>
<dbReference type="EMBL" id="LXEN01000066">
    <property type="protein sequence ID" value="OAT30934.1"/>
    <property type="molecule type" value="Genomic_DNA"/>
</dbReference>
<comment type="caution">
    <text evidence="3">The sequence shown here is derived from an EMBL/GenBank/DDBJ whole genome shotgun (WGS) entry which is preliminary data.</text>
</comment>
<dbReference type="Gene3D" id="2.160.20.10">
    <property type="entry name" value="Single-stranded right-handed beta-helix, Pectin lyase-like"/>
    <property type="match status" value="1"/>
</dbReference>
<dbReference type="NCBIfam" id="TIGR01901">
    <property type="entry name" value="adhes_NPXG"/>
    <property type="match status" value="1"/>
</dbReference>
<evidence type="ECO:0000313" key="3">
    <source>
        <dbReference type="EMBL" id="OAT30934.1"/>
    </source>
</evidence>
<keyword evidence="1" id="KW-0732">Signal</keyword>
<gene>
    <name evidence="3" type="ORF">M983_1452</name>
</gene>
<reference evidence="3 4" key="1">
    <citation type="submission" date="2016-04" db="EMBL/GenBank/DDBJ databases">
        <title>ATOL: Assembling a taxonomically balanced genome-scale reconstruction of the evolutionary history of the Enterobacteriaceae.</title>
        <authorList>
            <person name="Plunkett G.III."/>
            <person name="Neeno-Eckwall E.C."/>
            <person name="Glasner J.D."/>
            <person name="Perna N.T."/>
        </authorList>
    </citation>
    <scope>NUCLEOTIDE SEQUENCE [LARGE SCALE GENOMIC DNA]</scope>
    <source>
        <strain evidence="3 4">ATCC 19692</strain>
    </source>
</reference>
<dbReference type="OrthoDB" id="6464599at2"/>
<dbReference type="SMART" id="SM00912">
    <property type="entry name" value="Haemagg_act"/>
    <property type="match status" value="1"/>
</dbReference>
<dbReference type="AlphaFoldDB" id="A0A198G2H1"/>
<feature type="signal peptide" evidence="1">
    <location>
        <begin position="1"/>
        <end position="27"/>
    </location>
</feature>
<name>A0A198G2H1_9GAMM</name>
<keyword evidence="4" id="KW-1185">Reference proteome</keyword>
<dbReference type="InterPro" id="IPR008638">
    <property type="entry name" value="FhaB/CdiA-like_TPS"/>
</dbReference>
<dbReference type="Pfam" id="PF05860">
    <property type="entry name" value="TPS"/>
    <property type="match status" value="1"/>
</dbReference>
<evidence type="ECO:0000313" key="4">
    <source>
        <dbReference type="Proteomes" id="UP000094023"/>
    </source>
</evidence>
<dbReference type="InterPro" id="IPR012334">
    <property type="entry name" value="Pectin_lyas_fold"/>
</dbReference>
<sequence length="589" mass="65584">MSYKKIPLLSPLSVSLAFIFMQSSALANNTSVDLEKSKNDKSIETIHINKANDIGLSVNYFQNFNVVKQGVNIDNSKVKAKIILSEITSNKKSLLEGTLSVLGEKAELIIANPNGIECNGCKFVGSDNVMLISGKSNSNRGDSFDLTDGFVNFNNFKALDSNQIISIISNRINISKENNISNINIINGYHSANFVDNILTGEKEKTLSKEKGEGVNILDGALLKGNDLFLKGGILNIDGSLKVKKINKIINKNIDVSKNGVFSILDEENVFRKYKNLELRTELALIKYKKALEVAKTLNEIAEEALKLANEKPNEYNEKLALKTSEMTLEASENLKNIEKSFLSIDLLRITEKNVLYAAGKTIIPSEQYIESDNINIEGRFNVVNGEVNINAKNLKFNSNPEKAPSYFNNSGVLFNVHEDYDFKSSKFNIIDSDINITGNRGFMLGNEGRYASYDTIRNEIMVNKNIDILFKGRLISDNLNNINLNNLSIFGYGNVTVIGNKISMIDSKVKFNNVKKFGDKLQTSGYIDLIANDVITINNKENTRAFSLTDKGKLRIDAEKTIVNGKEVLPSDVYDSQKRNKVKPTKEE</sequence>
<dbReference type="SUPFAM" id="SSF51126">
    <property type="entry name" value="Pectin lyase-like"/>
    <property type="match status" value="1"/>
</dbReference>
<protein>
    <recommendedName>
        <fullName evidence="2">Filamentous haemagglutinin FhaB/tRNA nuclease CdiA-like TPS domain-containing protein</fullName>
    </recommendedName>
</protein>
<dbReference type="RefSeq" id="WP_066749337.1">
    <property type="nucleotide sequence ID" value="NZ_LXEN01000066.1"/>
</dbReference>